<dbReference type="InterPro" id="IPR025699">
    <property type="entry name" value="ABC2_memb-like"/>
</dbReference>
<gene>
    <name evidence="2" type="ORF">GN277_01775</name>
</gene>
<keyword evidence="1" id="KW-0812">Transmembrane</keyword>
<keyword evidence="1" id="KW-0472">Membrane</keyword>
<reference evidence="2 3" key="1">
    <citation type="submission" date="2019-12" db="EMBL/GenBank/DDBJ databases">
        <title>Sporaefaciens musculi gen. nov., sp. nov., a novel bacterium isolated from the caecum of an obese mouse.</title>
        <authorList>
            <person name="Rasmussen T.S."/>
            <person name="Streidl T."/>
            <person name="Hitch T.C.A."/>
            <person name="Wortmann E."/>
            <person name="Deptula P."/>
            <person name="Hansen M."/>
            <person name="Nielsen D.S."/>
            <person name="Clavel T."/>
            <person name="Vogensen F.K."/>
        </authorList>
    </citation>
    <scope>NUCLEOTIDE SEQUENCE [LARGE SCALE GENOMIC DNA]</scope>
    <source>
        <strain evidence="2 3">WCA-9-b2</strain>
    </source>
</reference>
<dbReference type="Pfam" id="PF13346">
    <property type="entry name" value="ABC2_membrane_5"/>
    <property type="match status" value="1"/>
</dbReference>
<accession>A0A7X3MD49</accession>
<proteinExistence type="predicted"/>
<evidence type="ECO:0000313" key="3">
    <source>
        <dbReference type="Proteomes" id="UP000460412"/>
    </source>
</evidence>
<dbReference type="AlphaFoldDB" id="A0A7X3MD49"/>
<dbReference type="Proteomes" id="UP000460412">
    <property type="component" value="Unassembled WGS sequence"/>
</dbReference>
<protein>
    <submittedName>
        <fullName evidence="2">Uncharacterized protein</fullName>
    </submittedName>
</protein>
<feature type="transmembrane region" description="Helical" evidence="1">
    <location>
        <begin position="88"/>
        <end position="106"/>
    </location>
</feature>
<organism evidence="2 3">
    <name type="scientific">Sporofaciens musculi</name>
    <dbReference type="NCBI Taxonomy" id="2681861"/>
    <lineage>
        <taxon>Bacteria</taxon>
        <taxon>Bacillati</taxon>
        <taxon>Bacillota</taxon>
        <taxon>Clostridia</taxon>
        <taxon>Lachnospirales</taxon>
        <taxon>Lachnospiraceae</taxon>
        <taxon>Sporofaciens</taxon>
    </lineage>
</organism>
<dbReference type="EMBL" id="WUQX01000001">
    <property type="protein sequence ID" value="MXP74206.1"/>
    <property type="molecule type" value="Genomic_DNA"/>
</dbReference>
<dbReference type="RefSeq" id="WP_159749308.1">
    <property type="nucleotide sequence ID" value="NZ_WUQX01000001.1"/>
</dbReference>
<comment type="caution">
    <text evidence="2">The sequence shown here is derived from an EMBL/GenBank/DDBJ whole genome shotgun (WGS) entry which is preliminary data.</text>
</comment>
<keyword evidence="1" id="KW-1133">Transmembrane helix</keyword>
<feature type="transmembrane region" description="Helical" evidence="1">
    <location>
        <begin position="59"/>
        <end position="76"/>
    </location>
</feature>
<keyword evidence="3" id="KW-1185">Reference proteome</keyword>
<name>A0A7X3MD49_9FIRM</name>
<feature type="transmembrane region" description="Helical" evidence="1">
    <location>
        <begin position="35"/>
        <end position="52"/>
    </location>
</feature>
<evidence type="ECO:0000313" key="2">
    <source>
        <dbReference type="EMBL" id="MXP74206.1"/>
    </source>
</evidence>
<evidence type="ECO:0000256" key="1">
    <source>
        <dbReference type="SAM" id="Phobius"/>
    </source>
</evidence>
<sequence>MKYKKINNLDRLYSTVSVCINDIVLGRYVFVFLNYLVSFFSIIFSNFFFILYRNSTFSLVDTLVGFSLSFLVFSAITRVQMPLFFKFGYIKAKMWSLIPFITVILYRKRN</sequence>